<keyword evidence="2" id="KW-1185">Reference proteome</keyword>
<evidence type="ECO:0000313" key="2">
    <source>
        <dbReference type="Proteomes" id="UP000054560"/>
    </source>
</evidence>
<name>A0A0L0FE59_9EUKA</name>
<accession>A0A0L0FE59</accession>
<evidence type="ECO:0000313" key="1">
    <source>
        <dbReference type="EMBL" id="KNC75052.1"/>
    </source>
</evidence>
<gene>
    <name evidence="1" type="ORF">SARC_12417</name>
</gene>
<protein>
    <submittedName>
        <fullName evidence="1">Uncharacterized protein</fullName>
    </submittedName>
</protein>
<dbReference type="AlphaFoldDB" id="A0A0L0FE59"/>
<reference evidence="1 2" key="1">
    <citation type="submission" date="2011-02" db="EMBL/GenBank/DDBJ databases">
        <title>The Genome Sequence of Sphaeroforma arctica JP610.</title>
        <authorList>
            <consortium name="The Broad Institute Genome Sequencing Platform"/>
            <person name="Russ C."/>
            <person name="Cuomo C."/>
            <person name="Young S.K."/>
            <person name="Zeng Q."/>
            <person name="Gargeya S."/>
            <person name="Alvarado L."/>
            <person name="Berlin A."/>
            <person name="Chapman S.B."/>
            <person name="Chen Z."/>
            <person name="Freedman E."/>
            <person name="Gellesch M."/>
            <person name="Goldberg J."/>
            <person name="Griggs A."/>
            <person name="Gujja S."/>
            <person name="Heilman E."/>
            <person name="Heiman D."/>
            <person name="Howarth C."/>
            <person name="Mehta T."/>
            <person name="Neiman D."/>
            <person name="Pearson M."/>
            <person name="Roberts A."/>
            <person name="Saif S."/>
            <person name="Shea T."/>
            <person name="Shenoy N."/>
            <person name="Sisk P."/>
            <person name="Stolte C."/>
            <person name="Sykes S."/>
            <person name="White J."/>
            <person name="Yandava C."/>
            <person name="Burger G."/>
            <person name="Gray M.W."/>
            <person name="Holland P.W.H."/>
            <person name="King N."/>
            <person name="Lang F.B.F."/>
            <person name="Roger A.J."/>
            <person name="Ruiz-Trillo I."/>
            <person name="Haas B."/>
            <person name="Nusbaum C."/>
            <person name="Birren B."/>
        </authorList>
    </citation>
    <scope>NUCLEOTIDE SEQUENCE [LARGE SCALE GENOMIC DNA]</scope>
    <source>
        <strain evidence="1 2">JP610</strain>
    </source>
</reference>
<dbReference type="Proteomes" id="UP000054560">
    <property type="component" value="Unassembled WGS sequence"/>
</dbReference>
<dbReference type="RefSeq" id="XP_014148954.1">
    <property type="nucleotide sequence ID" value="XM_014293479.1"/>
</dbReference>
<proteinExistence type="predicted"/>
<organism evidence="1 2">
    <name type="scientific">Sphaeroforma arctica JP610</name>
    <dbReference type="NCBI Taxonomy" id="667725"/>
    <lineage>
        <taxon>Eukaryota</taxon>
        <taxon>Ichthyosporea</taxon>
        <taxon>Ichthyophonida</taxon>
        <taxon>Sphaeroforma</taxon>
    </lineage>
</organism>
<dbReference type="EMBL" id="KQ243885">
    <property type="protein sequence ID" value="KNC75052.1"/>
    <property type="molecule type" value="Genomic_DNA"/>
</dbReference>
<dbReference type="GeneID" id="25912921"/>
<sequence length="194" mass="22252">MSQYDAVSRYHCQEGSSMTVYTMFRAQVPIPDTTGLCYGEYQSQKPIRVIKSKPVVVEFDTSIDLAWLLPAQDSIEVLNLRQADVISLHLLPRFKHLKVLYLWNTDHEEISVPESLEILKTWDIRKVINFISLKNLEILVAYGITSRIADIPGGNPLEVFDVEKYGSEHRSRVESIDWIVAEKYNMPVTMYDGA</sequence>